<evidence type="ECO:0000313" key="1">
    <source>
        <dbReference type="EMBL" id="KOY17638.1"/>
    </source>
</evidence>
<dbReference type="PRINTS" id="PR01210">
    <property type="entry name" value="GGTRANSPTASE"/>
</dbReference>
<proteinExistence type="predicted"/>
<organism evidence="1 2">
    <name type="scientific">Paenibacillus xylanivorans</name>
    <dbReference type="NCBI Taxonomy" id="1705561"/>
    <lineage>
        <taxon>Bacteria</taxon>
        <taxon>Bacillati</taxon>
        <taxon>Bacillota</taxon>
        <taxon>Bacilli</taxon>
        <taxon>Bacillales</taxon>
        <taxon>Paenibacillaceae</taxon>
        <taxon>Paenibacillus</taxon>
    </lineage>
</organism>
<name>A0A0M9BRK6_9BACL</name>
<keyword evidence="2" id="KW-1185">Reference proteome</keyword>
<feature type="non-terminal residue" evidence="1">
    <location>
        <position position="172"/>
    </location>
</feature>
<accession>A0A0M9BRK6</accession>
<dbReference type="PANTHER" id="PTHR43881">
    <property type="entry name" value="GAMMA-GLUTAMYLTRANSPEPTIDASE (AFU_ORTHOLOGUE AFUA_4G13580)"/>
    <property type="match status" value="1"/>
</dbReference>
<dbReference type="InterPro" id="IPR029055">
    <property type="entry name" value="Ntn_hydrolases_N"/>
</dbReference>
<evidence type="ECO:0008006" key="3">
    <source>
        <dbReference type="Google" id="ProtNLM"/>
    </source>
</evidence>
<comment type="caution">
    <text evidence="1">The sequence shown here is derived from an EMBL/GenBank/DDBJ whole genome shotgun (WGS) entry which is preliminary data.</text>
</comment>
<dbReference type="PANTHER" id="PTHR43881:SF1">
    <property type="entry name" value="GAMMA-GLUTAMYLTRANSPEPTIDASE (AFU_ORTHOLOGUE AFUA_4G13580)"/>
    <property type="match status" value="1"/>
</dbReference>
<dbReference type="AlphaFoldDB" id="A0A0M9BRK6"/>
<dbReference type="SUPFAM" id="SSF56235">
    <property type="entry name" value="N-terminal nucleophile aminohydrolases (Ntn hydrolases)"/>
    <property type="match status" value="1"/>
</dbReference>
<evidence type="ECO:0000313" key="2">
    <source>
        <dbReference type="Proteomes" id="UP000037688"/>
    </source>
</evidence>
<dbReference type="PATRIC" id="fig|1705561.3.peg.722"/>
<dbReference type="EMBL" id="LITU01000036">
    <property type="protein sequence ID" value="KOY17638.1"/>
    <property type="molecule type" value="Genomic_DNA"/>
</dbReference>
<reference evidence="1 2" key="1">
    <citation type="submission" date="2015-08" db="EMBL/GenBank/DDBJ databases">
        <title>Draft genome sequence of cellulolytic and xylanolytic Paenibacillus sp. A59, isolated from a decaying forest soil from Patagonia, Argentina.</title>
        <authorList>
            <person name="Ghio S."/>
            <person name="Caceres A.M."/>
            <person name="Talia P."/>
            <person name="Grasso D."/>
            <person name="Campos E."/>
        </authorList>
    </citation>
    <scope>NUCLEOTIDE SEQUENCE [LARGE SCALE GENOMIC DNA]</scope>
    <source>
        <strain evidence="1 2">A59</strain>
    </source>
</reference>
<dbReference type="Pfam" id="PF01019">
    <property type="entry name" value="G_glu_transpept"/>
    <property type="match status" value="1"/>
</dbReference>
<protein>
    <recommendedName>
        <fullName evidence="3">Gamma-glutamyltransferase</fullName>
    </recommendedName>
</protein>
<sequence length="172" mass="17971">MQLYHLSTGHVRLDFALQQEITSPVPKRVKSIDPASRNLTSCDKELNNLMNYDPLYQPYPSYRVPVYAKQGMVATSQPLAAQAGLDVLKKGGNAIDAAIATAAALTVLEPTSNGIGGDAFALVWTGGKLHGLNASGPAPQSISIEALKAAGHSEMPKLGVVPVTVPGAPAGW</sequence>
<dbReference type="InterPro" id="IPR052896">
    <property type="entry name" value="GGT-like_enzyme"/>
</dbReference>
<gene>
    <name evidence="1" type="ORF">AMS66_05145</name>
</gene>
<dbReference type="Proteomes" id="UP000037688">
    <property type="component" value="Unassembled WGS sequence"/>
</dbReference>